<gene>
    <name evidence="2" type="ORF">BJ959_000695</name>
</gene>
<dbReference type="RefSeq" id="WP_153982561.1">
    <property type="nucleotide sequence ID" value="NZ_BAAANZ010000009.1"/>
</dbReference>
<dbReference type="OrthoDB" id="177147at2"/>
<dbReference type="EMBL" id="JACHBS010000001">
    <property type="protein sequence ID" value="MBB5617199.1"/>
    <property type="molecule type" value="Genomic_DNA"/>
</dbReference>
<name>A0A840XMR6_9MICO</name>
<proteinExistence type="predicted"/>
<organism evidence="2 3">
    <name type="scientific">Microcella frigidaquae</name>
    <dbReference type="NCBI Taxonomy" id="424758"/>
    <lineage>
        <taxon>Bacteria</taxon>
        <taxon>Bacillati</taxon>
        <taxon>Actinomycetota</taxon>
        <taxon>Actinomycetes</taxon>
        <taxon>Micrococcales</taxon>
        <taxon>Microbacteriaceae</taxon>
        <taxon>Microcella</taxon>
    </lineage>
</organism>
<keyword evidence="1" id="KW-0175">Coiled coil</keyword>
<comment type="caution">
    <text evidence="2">The sequence shown here is derived from an EMBL/GenBank/DDBJ whole genome shotgun (WGS) entry which is preliminary data.</text>
</comment>
<evidence type="ECO:0000313" key="2">
    <source>
        <dbReference type="EMBL" id="MBB5617199.1"/>
    </source>
</evidence>
<keyword evidence="3" id="KW-1185">Reference proteome</keyword>
<accession>A0A840XMR6</accession>
<protein>
    <submittedName>
        <fullName evidence="2">Uncharacterized protein</fullName>
    </submittedName>
</protein>
<dbReference type="Proteomes" id="UP000552883">
    <property type="component" value="Unassembled WGS sequence"/>
</dbReference>
<sequence>MSTPQVGQGAVAIFPTFKGFRKALTAEVDDSTREGGQRFTKGFSAAGTTAGKGFAEGFKKQAANVSADALKKATDEVAKATRELSAVRLKEQDALGKQRVAEAQLADARKRYADDSVQVVRAQERLASAQRQVLNVQESVENSTERLARAKRDLADASTAAANGGSGWGRVFGNFGGQAADGFGGGFRRRVGEIFTGNFLADVAFSVGQAALRGVVSGVQAGVQFGFEGIQLASDLAEATNAARVTFGDELGAQLESLAKDAPANLALTRRAFLQTATQFSAFARVVRRDNPVGFIDELTTRGADFASVYNLDVAEALQLFQSGLAGETEPLRRYGLNLSAAAVESFAYANGIAAAGRELTENEKVQARWGLLLEQTAAVQGDASNTSGELARQQRDLAVALEESQTKLGEYLIPGFLSLVTVANDQVLPVLGGIVDRVGPRLGAALEDVDWAGLASSIAPVLEDVIELGVDGLPDMIRGFEDFANEAPIWIERFQSIGAALEPIGGLLATAAADSAGFWALAGDIIGGDLLFADDTELNRLKFRAQEGLYGPLLEGLFDFSVDWDREWNRIFGIPDTYFGPGEFVPTESIDEGFRSGLRSTRSGLDAISDEFAEEAERNGRRGGGGAFDLGQSVGDGLEAGLNAARGRVGRAASNLANEVKKQTQLTLETNSPSKVAREFGQFYGDGLVLGMRDRQSSVATAASMLAGVIPVATSMNAGGAGGSSSSSSSSTTIQLMSPDPYAAAAMVMQELDERLRVNG</sequence>
<feature type="coiled-coil region" evidence="1">
    <location>
        <begin position="119"/>
        <end position="160"/>
    </location>
</feature>
<dbReference type="AlphaFoldDB" id="A0A840XMR6"/>
<evidence type="ECO:0000256" key="1">
    <source>
        <dbReference type="SAM" id="Coils"/>
    </source>
</evidence>
<evidence type="ECO:0000313" key="3">
    <source>
        <dbReference type="Proteomes" id="UP000552883"/>
    </source>
</evidence>
<reference evidence="2 3" key="1">
    <citation type="submission" date="2020-08" db="EMBL/GenBank/DDBJ databases">
        <title>Sequencing the genomes of 1000 actinobacteria strains.</title>
        <authorList>
            <person name="Klenk H.-P."/>
        </authorList>
    </citation>
    <scope>NUCLEOTIDE SEQUENCE [LARGE SCALE GENOMIC DNA]</scope>
    <source>
        <strain evidence="2 3">DSM 23889</strain>
    </source>
</reference>